<reference evidence="6 7" key="1">
    <citation type="journal article" date="2019" name="Commun. Biol.">
        <title>The bagworm genome reveals a unique fibroin gene that provides high tensile strength.</title>
        <authorList>
            <person name="Kono N."/>
            <person name="Nakamura H."/>
            <person name="Ohtoshi R."/>
            <person name="Tomita M."/>
            <person name="Numata K."/>
            <person name="Arakawa K."/>
        </authorList>
    </citation>
    <scope>NUCLEOTIDE SEQUENCE [LARGE SCALE GENOMIC DNA]</scope>
</reference>
<evidence type="ECO:0000256" key="2">
    <source>
        <dbReference type="ARBA" id="ARBA00022741"/>
    </source>
</evidence>
<evidence type="ECO:0000259" key="4">
    <source>
        <dbReference type="Pfam" id="PF07700"/>
    </source>
</evidence>
<dbReference type="SUPFAM" id="SSF111126">
    <property type="entry name" value="Ligand-binding domain in the NO signalling and Golgi transport"/>
    <property type="match status" value="1"/>
</dbReference>
<dbReference type="PANTHER" id="PTHR45655:SF5">
    <property type="entry name" value="SOLUBLE GUANYLATE CYCLASE 89DA-RELATED"/>
    <property type="match status" value="1"/>
</dbReference>
<evidence type="ECO:0000313" key="7">
    <source>
        <dbReference type="Proteomes" id="UP000299102"/>
    </source>
</evidence>
<dbReference type="STRING" id="151549.A0A4C2A023"/>
<dbReference type="InterPro" id="IPR024096">
    <property type="entry name" value="NO_sig/Golgi_transp_ligand-bd"/>
</dbReference>
<feature type="domain" description="Haem NO binding associated" evidence="5">
    <location>
        <begin position="107"/>
        <end position="184"/>
    </location>
</feature>
<dbReference type="AlphaFoldDB" id="A0A4C2A023"/>
<keyword evidence="2" id="KW-0547">Nucleotide-binding</keyword>
<organism evidence="6 7">
    <name type="scientific">Eumeta variegata</name>
    <name type="common">Bagworm moth</name>
    <name type="synonym">Eumeta japonica</name>
    <dbReference type="NCBI Taxonomy" id="151549"/>
    <lineage>
        <taxon>Eukaryota</taxon>
        <taxon>Metazoa</taxon>
        <taxon>Ecdysozoa</taxon>
        <taxon>Arthropoda</taxon>
        <taxon>Hexapoda</taxon>
        <taxon>Insecta</taxon>
        <taxon>Pterygota</taxon>
        <taxon>Neoptera</taxon>
        <taxon>Endopterygota</taxon>
        <taxon>Lepidoptera</taxon>
        <taxon>Glossata</taxon>
        <taxon>Ditrysia</taxon>
        <taxon>Tineoidea</taxon>
        <taxon>Psychidae</taxon>
        <taxon>Oiketicinae</taxon>
        <taxon>Eumeta</taxon>
    </lineage>
</organism>
<dbReference type="GO" id="GO:0020037">
    <property type="term" value="F:heme binding"/>
    <property type="evidence" value="ECO:0007669"/>
    <property type="project" value="InterPro"/>
</dbReference>
<dbReference type="Pfam" id="PF07701">
    <property type="entry name" value="HNOBA"/>
    <property type="match status" value="1"/>
</dbReference>
<dbReference type="OrthoDB" id="60033at2759"/>
<evidence type="ECO:0000313" key="6">
    <source>
        <dbReference type="EMBL" id="GBP93318.1"/>
    </source>
</evidence>
<feature type="domain" description="Heme NO-binding" evidence="4">
    <location>
        <begin position="1"/>
        <end position="48"/>
    </location>
</feature>
<dbReference type="GO" id="GO:0070482">
    <property type="term" value="P:response to oxygen levels"/>
    <property type="evidence" value="ECO:0007669"/>
    <property type="project" value="TreeGrafter"/>
</dbReference>
<dbReference type="EMBL" id="BGZK01002363">
    <property type="protein sequence ID" value="GBP93318.1"/>
    <property type="molecule type" value="Genomic_DNA"/>
</dbReference>
<sequence length="200" mass="23127">MKSPSMQLAHMDDEGAVIIYRSNRTGMSKYLIGQMTEVAHEFYNLNIKAYVIESQNDIAGGTSGPIRLSNMPLTVMVKYRLDFDNREYMAKRVNVIAHPTQLKLAAVNMSVFLDLFPFTLVLDRDMCIKHAGEKIYETWILHNPGKNPKEFLHSHILDVFECRRSKDIKIEWDTINQMRTVLLNSSYCEQVVIEQLMPQL</sequence>
<dbReference type="PANTHER" id="PTHR45655">
    <property type="entry name" value="GUANYLATE CYCLASE SOLUBLE SUBUNIT BETA-2"/>
    <property type="match status" value="1"/>
</dbReference>
<dbReference type="GO" id="GO:0019934">
    <property type="term" value="P:cGMP-mediated signaling"/>
    <property type="evidence" value="ECO:0007669"/>
    <property type="project" value="TreeGrafter"/>
</dbReference>
<dbReference type="Pfam" id="PF07700">
    <property type="entry name" value="HNOB"/>
    <property type="match status" value="1"/>
</dbReference>
<evidence type="ECO:0000256" key="3">
    <source>
        <dbReference type="ARBA" id="ARBA00023293"/>
    </source>
</evidence>
<dbReference type="EC" id="4.6.1.2" evidence="1"/>
<dbReference type="InterPro" id="IPR042463">
    <property type="entry name" value="HNOB_dom_associated_sf"/>
</dbReference>
<evidence type="ECO:0000256" key="1">
    <source>
        <dbReference type="ARBA" id="ARBA00012202"/>
    </source>
</evidence>
<dbReference type="GO" id="GO:0000166">
    <property type="term" value="F:nucleotide binding"/>
    <property type="evidence" value="ECO:0007669"/>
    <property type="project" value="UniProtKB-KW"/>
</dbReference>
<keyword evidence="3" id="KW-0141">cGMP biosynthesis</keyword>
<evidence type="ECO:0000259" key="5">
    <source>
        <dbReference type="Pfam" id="PF07701"/>
    </source>
</evidence>
<dbReference type="InterPro" id="IPR011645">
    <property type="entry name" value="HNOB_dom_associated"/>
</dbReference>
<proteinExistence type="predicted"/>
<dbReference type="GO" id="GO:0004383">
    <property type="term" value="F:guanylate cyclase activity"/>
    <property type="evidence" value="ECO:0007669"/>
    <property type="project" value="UniProtKB-EC"/>
</dbReference>
<comment type="caution">
    <text evidence="6">The sequence shown here is derived from an EMBL/GenBank/DDBJ whole genome shotgun (WGS) entry which is preliminary data.</text>
</comment>
<name>A0A4C2A023_EUMVA</name>
<dbReference type="InterPro" id="IPR011644">
    <property type="entry name" value="Heme_NO-bd"/>
</dbReference>
<dbReference type="Gene3D" id="3.90.1520.10">
    <property type="entry name" value="H-NOX domain"/>
    <property type="match status" value="1"/>
</dbReference>
<protein>
    <recommendedName>
        <fullName evidence="1">guanylate cyclase</fullName>
        <ecNumber evidence="1">4.6.1.2</ecNumber>
    </recommendedName>
</protein>
<gene>
    <name evidence="6" type="primary">Gyc89Da</name>
    <name evidence="6" type="ORF">EVAR_67961_1</name>
</gene>
<dbReference type="Gene3D" id="3.30.450.260">
    <property type="entry name" value="Haem NO binding associated domain"/>
    <property type="match status" value="1"/>
</dbReference>
<accession>A0A4C2A023</accession>
<dbReference type="InterPro" id="IPR038158">
    <property type="entry name" value="H-NOX_domain_sf"/>
</dbReference>
<dbReference type="Proteomes" id="UP000299102">
    <property type="component" value="Unassembled WGS sequence"/>
</dbReference>
<dbReference type="GO" id="GO:0008074">
    <property type="term" value="C:guanylate cyclase complex, soluble"/>
    <property type="evidence" value="ECO:0007669"/>
    <property type="project" value="TreeGrafter"/>
</dbReference>
<keyword evidence="7" id="KW-1185">Reference proteome</keyword>